<proteinExistence type="predicted"/>
<evidence type="ECO:0000313" key="2">
    <source>
        <dbReference type="EMBL" id="QJH98878.1"/>
    </source>
</evidence>
<dbReference type="EMBL" id="MT144139">
    <property type="protein sequence ID" value="QJA49484.1"/>
    <property type="molecule type" value="Genomic_DNA"/>
</dbReference>
<reference evidence="1" key="1">
    <citation type="submission" date="2020-03" db="EMBL/GenBank/DDBJ databases">
        <title>The deep terrestrial virosphere.</title>
        <authorList>
            <person name="Holmfeldt K."/>
            <person name="Nilsson E."/>
            <person name="Simone D."/>
            <person name="Lopez-Fernandez M."/>
            <person name="Wu X."/>
            <person name="de Brujin I."/>
            <person name="Lundin D."/>
            <person name="Andersson A."/>
            <person name="Bertilsson S."/>
            <person name="Dopson M."/>
        </authorList>
    </citation>
    <scope>NUCLEOTIDE SEQUENCE</scope>
    <source>
        <strain evidence="1">TM448A01384</strain>
        <strain evidence="2">TM448B01418</strain>
    </source>
</reference>
<sequence>MADYDLLDKSFDISKRKLRALEKLDKDLIKDTTVKMPMALSRIWDSVLLDSSSVKEDMAKVMYEGVKMINKDYKVNDAMIELKRAINDLYAYEYAGAKFREDIDRLNFSFDFQEKTKLRHVFYYPPTSEWCRKINMFFDVEYYSHSLILIGCYGLKSLDLGNEAVDYCNSIIRKFDDRAKSYISLLLESTFQYLYDHICLSELSKPNTVLNFLFGAYLVSDTILKNEVVSTKTAKIIKKLYDLSGVYPYVKTTWTLYENKFVGKYGEKYRVITKEKNGER</sequence>
<accession>A0A6H1ZPI7</accession>
<name>A0A6H1ZPI7_9ZZZZ</name>
<dbReference type="AlphaFoldDB" id="A0A6H1ZPI7"/>
<organism evidence="1">
    <name type="scientific">viral metagenome</name>
    <dbReference type="NCBI Taxonomy" id="1070528"/>
    <lineage>
        <taxon>unclassified sequences</taxon>
        <taxon>metagenomes</taxon>
        <taxon>organismal metagenomes</taxon>
    </lineage>
</organism>
<dbReference type="EMBL" id="MT144756">
    <property type="protein sequence ID" value="QJH98878.1"/>
    <property type="molecule type" value="Genomic_DNA"/>
</dbReference>
<evidence type="ECO:0000313" key="1">
    <source>
        <dbReference type="EMBL" id="QJA49484.1"/>
    </source>
</evidence>
<protein>
    <submittedName>
        <fullName evidence="1">Uncharacterized protein</fullName>
    </submittedName>
</protein>
<gene>
    <name evidence="1" type="ORF">TM448A01384_0010</name>
    <name evidence="2" type="ORF">TM448B01418_0009</name>
</gene>